<dbReference type="FunFam" id="3.30.1370.10:FF:000026">
    <property type="entry name" value="Insulin-like growth factor 2 mRNA-binding protein 3"/>
    <property type="match status" value="1"/>
</dbReference>
<dbReference type="Gene3D" id="3.30.70.330">
    <property type="match status" value="1"/>
</dbReference>
<dbReference type="Pfam" id="PF00076">
    <property type="entry name" value="RRM_1"/>
    <property type="match status" value="1"/>
</dbReference>
<proteinExistence type="inferred from homology"/>
<dbReference type="GO" id="GO:0003723">
    <property type="term" value="F:RNA binding"/>
    <property type="evidence" value="ECO:0007669"/>
    <property type="project" value="UniProtKB-UniRule"/>
</dbReference>
<dbReference type="Gene3D" id="3.30.310.210">
    <property type="match status" value="1"/>
</dbReference>
<evidence type="ECO:0000256" key="6">
    <source>
        <dbReference type="PROSITE-ProRule" id="PRU00176"/>
    </source>
</evidence>
<keyword evidence="9" id="KW-1185">Reference proteome</keyword>
<evidence type="ECO:0000256" key="2">
    <source>
        <dbReference type="ARBA" id="ARBA00022448"/>
    </source>
</evidence>
<reference evidence="8" key="1">
    <citation type="submission" date="2025-08" db="UniProtKB">
        <authorList>
            <consortium name="Ensembl"/>
        </authorList>
    </citation>
    <scope>IDENTIFICATION</scope>
</reference>
<dbReference type="GO" id="GO:0051028">
    <property type="term" value="P:mRNA transport"/>
    <property type="evidence" value="ECO:0007669"/>
    <property type="project" value="UniProtKB-KW"/>
</dbReference>
<evidence type="ECO:0000256" key="3">
    <source>
        <dbReference type="ARBA" id="ARBA00022737"/>
    </source>
</evidence>
<dbReference type="GO" id="GO:0006417">
    <property type="term" value="P:regulation of translation"/>
    <property type="evidence" value="ECO:0007669"/>
    <property type="project" value="UniProtKB-KW"/>
</dbReference>
<dbReference type="Gene3D" id="3.30.1370.10">
    <property type="entry name" value="K Homology domain, type 1"/>
    <property type="match status" value="2"/>
</dbReference>
<dbReference type="InterPro" id="IPR012677">
    <property type="entry name" value="Nucleotide-bd_a/b_plait_sf"/>
</dbReference>
<dbReference type="CDD" id="cd22497">
    <property type="entry name" value="KH-I_IGF2BP2_rpt3"/>
    <property type="match status" value="1"/>
</dbReference>
<keyword evidence="4" id="KW-0509">mRNA transport</keyword>
<organism evidence="8 9">
    <name type="scientific">Calidris pygmaea</name>
    <name type="common">Spoon-billed sandpiper</name>
    <dbReference type="NCBI Taxonomy" id="425635"/>
    <lineage>
        <taxon>Eukaryota</taxon>
        <taxon>Metazoa</taxon>
        <taxon>Chordata</taxon>
        <taxon>Craniata</taxon>
        <taxon>Vertebrata</taxon>
        <taxon>Euteleostomi</taxon>
        <taxon>Archelosauria</taxon>
        <taxon>Archosauria</taxon>
        <taxon>Dinosauria</taxon>
        <taxon>Saurischia</taxon>
        <taxon>Theropoda</taxon>
        <taxon>Coelurosauria</taxon>
        <taxon>Aves</taxon>
        <taxon>Neognathae</taxon>
        <taxon>Neoaves</taxon>
        <taxon>Charadriiformes</taxon>
        <taxon>Scolopacidae</taxon>
        <taxon>Calidris</taxon>
    </lineage>
</organism>
<comment type="similarity">
    <text evidence="1">Belongs to the RRM IMP/VICKZ family.</text>
</comment>
<sequence length="548" mass="59702">MRRRMNKLYIGNLSPAATAEDLKQLFGERKLPLAGQVLLKSGGRSNWAARPAQFASGERLVLDPNPGLCLCRSRKIQIRNIPPDLQWEVLDGLLAQYGTVENVEQVNTDTETAVVNVTYATKEEAKAAIEKLSGHQFENYSFKISYIPDEEFVGAIIGKEGLTIKNLTKQTQSKVDIHRKENAGAAEKPITIHATPEGCSEACRMILDIMQKEADETKSTEEIPLKILAHNSLVGRLIGKEGRNLKKIEQDTGTKITISPLQDLTIYNPERTITVKGSTEACSNAEVEIMKKLREAYENDVVAVNQQANLIPGLNLSALGIFSTGLSMLPSTPGARGAAAAAPYHPFASSSAYLSGLYGASPAGAFPHQHPLPEQEVVNLFIPTQAVGAIIGKKGQHIRQLARFAGASIKIAPAEGPDASERMVIITGPPEAQFKAQGRIFGKLKEENFFNPKEEVKLEAHIKVPSFAAGRVIGKGGKTVNELQNLTSAEVIVPRDQTPDENEEVIVKIIGHFFASQTAQRKIREIVQQVKQQEQKHAQGAPASQHSK</sequence>
<keyword evidence="5" id="KW-0810">Translation regulation</keyword>
<evidence type="ECO:0000259" key="7">
    <source>
        <dbReference type="PROSITE" id="PS50102"/>
    </source>
</evidence>
<dbReference type="InterPro" id="IPR000504">
    <property type="entry name" value="RRM_dom"/>
</dbReference>
<keyword evidence="3" id="KW-0677">Repeat</keyword>
<keyword evidence="6" id="KW-0694">RNA-binding</keyword>
<dbReference type="SUPFAM" id="SSF54928">
    <property type="entry name" value="RNA-binding domain, RBD"/>
    <property type="match status" value="1"/>
</dbReference>
<dbReference type="CDD" id="cd12629">
    <property type="entry name" value="RRM2_IGF2BP2"/>
    <property type="match status" value="1"/>
</dbReference>
<dbReference type="InterPro" id="IPR004087">
    <property type="entry name" value="KH_dom"/>
</dbReference>
<keyword evidence="2" id="KW-0813">Transport</keyword>
<evidence type="ECO:0000313" key="9">
    <source>
        <dbReference type="Proteomes" id="UP000694419"/>
    </source>
</evidence>
<evidence type="ECO:0000256" key="5">
    <source>
        <dbReference type="ARBA" id="ARBA00022845"/>
    </source>
</evidence>
<dbReference type="PROSITE" id="PS50102">
    <property type="entry name" value="RRM"/>
    <property type="match status" value="1"/>
</dbReference>
<evidence type="ECO:0000313" key="8">
    <source>
        <dbReference type="Ensembl" id="ENSCPGP00000021150.1"/>
    </source>
</evidence>
<evidence type="ECO:0000256" key="4">
    <source>
        <dbReference type="ARBA" id="ARBA00022816"/>
    </source>
</evidence>
<reference evidence="8" key="2">
    <citation type="submission" date="2025-09" db="UniProtKB">
        <authorList>
            <consortium name="Ensembl"/>
        </authorList>
    </citation>
    <scope>IDENTIFICATION</scope>
</reference>
<dbReference type="SUPFAM" id="SSF54791">
    <property type="entry name" value="Eukaryotic type KH-domain (KH-domain type I)"/>
    <property type="match status" value="4"/>
</dbReference>
<dbReference type="CDD" id="cd22500">
    <property type="entry name" value="KH-I_IGF2BP2_rpt4"/>
    <property type="match status" value="1"/>
</dbReference>
<name>A0A8C3KBP7_9CHAR</name>
<dbReference type="SMART" id="SM00360">
    <property type="entry name" value="RRM"/>
    <property type="match status" value="1"/>
</dbReference>
<dbReference type="Proteomes" id="UP000694419">
    <property type="component" value="Unplaced"/>
</dbReference>
<dbReference type="PROSITE" id="PS50084">
    <property type="entry name" value="KH_TYPE_1"/>
    <property type="match status" value="4"/>
</dbReference>
<protein>
    <submittedName>
        <fullName evidence="8">Insulin like growth factor 2 mRNA binding protein 2</fullName>
    </submittedName>
</protein>
<dbReference type="InterPro" id="IPR036612">
    <property type="entry name" value="KH_dom_type_1_sf"/>
</dbReference>
<accession>A0A8C3KBP7</accession>
<dbReference type="Ensembl" id="ENSCPGT00000023175.1">
    <property type="protein sequence ID" value="ENSCPGP00000021150.1"/>
    <property type="gene ID" value="ENSCPGG00000014617.1"/>
</dbReference>
<dbReference type="SMART" id="SM00322">
    <property type="entry name" value="KH"/>
    <property type="match status" value="4"/>
</dbReference>
<dbReference type="InterPro" id="IPR004088">
    <property type="entry name" value="KH_dom_type_1"/>
</dbReference>
<dbReference type="FunFam" id="3.30.310.210:FF:000001">
    <property type="entry name" value="insulin-like growth factor 2 mRNA-binding protein 1 isoform X1"/>
    <property type="match status" value="1"/>
</dbReference>
<feature type="domain" description="RRM" evidence="7">
    <location>
        <begin position="74"/>
        <end position="149"/>
    </location>
</feature>
<dbReference type="AlphaFoldDB" id="A0A8C3KBP7"/>
<dbReference type="PANTHER" id="PTHR10288">
    <property type="entry name" value="KH DOMAIN CONTAINING RNA BINDING PROTEIN"/>
    <property type="match status" value="1"/>
</dbReference>
<dbReference type="Pfam" id="PF00013">
    <property type="entry name" value="KH_1"/>
    <property type="match status" value="4"/>
</dbReference>
<dbReference type="InterPro" id="IPR035979">
    <property type="entry name" value="RBD_domain_sf"/>
</dbReference>
<evidence type="ECO:0000256" key="1">
    <source>
        <dbReference type="ARBA" id="ARBA00009094"/>
    </source>
</evidence>